<evidence type="ECO:0000259" key="2">
    <source>
        <dbReference type="SMART" id="SM00894"/>
    </source>
</evidence>
<reference evidence="3" key="2">
    <citation type="submission" date="2016-12" db="EMBL/GenBank/DDBJ databases">
        <authorList>
            <person name="Song W.-J."/>
            <person name="Kurnit D.M."/>
        </authorList>
    </citation>
    <scope>NUCLEOTIDE SEQUENCE [LARGE SCALE GENOMIC DNA]</scope>
    <source>
        <strain evidence="3">ATCC 51725</strain>
    </source>
</reference>
<evidence type="ECO:0000313" key="6">
    <source>
        <dbReference type="Proteomes" id="UP000255213"/>
    </source>
</evidence>
<feature type="region of interest" description="Disordered" evidence="1">
    <location>
        <begin position="272"/>
        <end position="291"/>
    </location>
</feature>
<feature type="domain" description="Excalibur calcium-binding" evidence="2">
    <location>
        <begin position="255"/>
        <end position="291"/>
    </location>
</feature>
<evidence type="ECO:0000313" key="4">
    <source>
        <dbReference type="EMBL" id="SUN07140.1"/>
    </source>
</evidence>
<evidence type="ECO:0000256" key="1">
    <source>
        <dbReference type="SAM" id="MobiDB-lite"/>
    </source>
</evidence>
<dbReference type="RefSeq" id="WP_075099486.1">
    <property type="nucleotide sequence ID" value="NZ_UHEN01000001.1"/>
</dbReference>
<sequence length="291" mass="32322">MKPEWTKFAEKKIKELEHFFKTQNKNTALKKILPIAIPTLLFLISIVQIGQTKNHLIQEQATSSATSEELAALQEKYESLQNEFETYKTENKEFILAGKTAIQAQKEEQQLKEAEKAVIDLEKALAKDKIETTKQQVEKLSDQTKKNDLLNRIQKVQEQIAQKEKTEKALAEAEKVVKNLEDNQTKENSETASQQVQGLPDSEQKSTLLNRIAAVNQAITQKEEQAAAEQAAKEAASRETQATPAPAAPAGDTTYYKNCAAVRAAGAAPIYQGQPGYARHLDRDGDGIACE</sequence>
<evidence type="ECO:0000313" key="3">
    <source>
        <dbReference type="EMBL" id="OLF49506.1"/>
    </source>
</evidence>
<dbReference type="EMBL" id="MSJL01000029">
    <property type="protein sequence ID" value="OLF49506.1"/>
    <property type="molecule type" value="Genomic_DNA"/>
</dbReference>
<reference evidence="5" key="1">
    <citation type="submission" date="2016-12" db="EMBL/GenBank/DDBJ databases">
        <authorList>
            <person name="Gulvik C.A."/>
        </authorList>
    </citation>
    <scope>NUCLEOTIDE SEQUENCE [LARGE SCALE GENOMIC DNA]</scope>
    <source>
        <strain evidence="5">ATCC 51725</strain>
    </source>
</reference>
<proteinExistence type="predicted"/>
<accession>A0A1Q8ECI7</accession>
<keyword evidence="5" id="KW-1185">Reference proteome</keyword>
<evidence type="ECO:0000313" key="5">
    <source>
        <dbReference type="Proteomes" id="UP000186437"/>
    </source>
</evidence>
<feature type="compositionally biased region" description="Basic and acidic residues" evidence="1">
    <location>
        <begin position="225"/>
        <end position="237"/>
    </location>
</feature>
<dbReference type="OrthoDB" id="4376109at2"/>
<reference evidence="4 6" key="3">
    <citation type="submission" date="2018-06" db="EMBL/GenBank/DDBJ databases">
        <authorList>
            <consortium name="Pathogen Informatics"/>
            <person name="Doyle S."/>
        </authorList>
    </citation>
    <scope>NUCLEOTIDE SEQUENCE [LARGE SCALE GENOMIC DNA]</scope>
    <source>
        <strain evidence="4 6">NCTC12957</strain>
    </source>
</reference>
<dbReference type="Proteomes" id="UP000186437">
    <property type="component" value="Unassembled WGS sequence"/>
</dbReference>
<name>A0A1Q8ECI7_STRAI</name>
<feature type="compositionally biased region" description="Basic and acidic residues" evidence="1">
    <location>
        <begin position="179"/>
        <end position="189"/>
    </location>
</feature>
<organism evidence="3 5">
    <name type="scientific">Streptococcus acidominimus</name>
    <dbReference type="NCBI Taxonomy" id="1326"/>
    <lineage>
        <taxon>Bacteria</taxon>
        <taxon>Bacillati</taxon>
        <taxon>Bacillota</taxon>
        <taxon>Bacilli</taxon>
        <taxon>Lactobacillales</taxon>
        <taxon>Streptococcaceae</taxon>
        <taxon>Streptococcus</taxon>
    </lineage>
</organism>
<feature type="compositionally biased region" description="Basic and acidic residues" evidence="1">
    <location>
        <begin position="279"/>
        <end position="291"/>
    </location>
</feature>
<dbReference type="Proteomes" id="UP000255213">
    <property type="component" value="Unassembled WGS sequence"/>
</dbReference>
<gene>
    <name evidence="3" type="ORF">BU200_06925</name>
    <name evidence="4" type="ORF">NCTC12957_01023</name>
</gene>
<feature type="region of interest" description="Disordered" evidence="1">
    <location>
        <begin position="179"/>
        <end position="202"/>
    </location>
</feature>
<feature type="region of interest" description="Disordered" evidence="1">
    <location>
        <begin position="225"/>
        <end position="253"/>
    </location>
</feature>
<dbReference type="AlphaFoldDB" id="A0A1Q8ECI7"/>
<dbReference type="Pfam" id="PF05901">
    <property type="entry name" value="Excalibur"/>
    <property type="match status" value="1"/>
</dbReference>
<protein>
    <submittedName>
        <fullName evidence="4">Excalibur domain-containing protein</fullName>
    </submittedName>
</protein>
<dbReference type="SMART" id="SM00894">
    <property type="entry name" value="Excalibur"/>
    <property type="match status" value="1"/>
</dbReference>
<dbReference type="InterPro" id="IPR008613">
    <property type="entry name" value="Excalibur_Ca-bd_domain"/>
</dbReference>
<dbReference type="EMBL" id="UHEN01000001">
    <property type="protein sequence ID" value="SUN07140.1"/>
    <property type="molecule type" value="Genomic_DNA"/>
</dbReference>